<dbReference type="RefSeq" id="WP_015760865.1">
    <property type="nucleotide sequence ID" value="NZ_JADNMJ010000021.1"/>
</dbReference>
<evidence type="ECO:0000256" key="1">
    <source>
        <dbReference type="ARBA" id="ARBA00023125"/>
    </source>
</evidence>
<reference evidence="2 3" key="1">
    <citation type="journal article" date="2018" name="Elife">
        <title>Discovery and characterization of a prevalent human gut bacterial enzyme sufficient for the inactivation of a family of plant toxins.</title>
        <authorList>
            <person name="Koppel N."/>
            <person name="Bisanz J.E."/>
            <person name="Pandelia M.E."/>
            <person name="Turnbaugh P.J."/>
            <person name="Balskus E.P."/>
        </authorList>
    </citation>
    <scope>NUCLEOTIDE SEQUENCE [LARGE SCALE GENOMIC DNA]</scope>
    <source>
        <strain evidence="2 3">FAA1-1-60AUCSF</strain>
    </source>
</reference>
<evidence type="ECO:0000313" key="3">
    <source>
        <dbReference type="Proteomes" id="UP000253857"/>
    </source>
</evidence>
<keyword evidence="1" id="KW-0238">DNA-binding</keyword>
<dbReference type="OMA" id="IGLEEMF"/>
<dbReference type="PANTHER" id="PTHR46558:SF11">
    <property type="entry name" value="HTH-TYPE TRANSCRIPTIONAL REGULATOR XRE"/>
    <property type="match status" value="1"/>
</dbReference>
<organism evidence="2 3">
    <name type="scientific">Eggerthella lenta</name>
    <name type="common">Eubacterium lentum</name>
    <dbReference type="NCBI Taxonomy" id="84112"/>
    <lineage>
        <taxon>Bacteria</taxon>
        <taxon>Bacillati</taxon>
        <taxon>Actinomycetota</taxon>
        <taxon>Coriobacteriia</taxon>
        <taxon>Eggerthellales</taxon>
        <taxon>Eggerthellaceae</taxon>
        <taxon>Eggerthella</taxon>
    </lineage>
</organism>
<gene>
    <name evidence="2" type="ORF">C1871_04145</name>
</gene>
<dbReference type="Proteomes" id="UP000253857">
    <property type="component" value="Unassembled WGS sequence"/>
</dbReference>
<dbReference type="Pfam" id="PF01381">
    <property type="entry name" value="HTH_3"/>
    <property type="match status" value="1"/>
</dbReference>
<dbReference type="SUPFAM" id="SSF47413">
    <property type="entry name" value="lambda repressor-like DNA-binding domains"/>
    <property type="match status" value="1"/>
</dbReference>
<dbReference type="Gene3D" id="1.10.260.40">
    <property type="entry name" value="lambda repressor-like DNA-binding domains"/>
    <property type="match status" value="1"/>
</dbReference>
<accession>A0A369NAB2</accession>
<dbReference type="EMBL" id="PPTY01000004">
    <property type="protein sequence ID" value="RDB87626.1"/>
    <property type="molecule type" value="Genomic_DNA"/>
</dbReference>
<dbReference type="SMART" id="SM00530">
    <property type="entry name" value="HTH_XRE"/>
    <property type="match status" value="1"/>
</dbReference>
<sequence>MRNRFVQKQVGVRLKALRKEKTGLSQEKFAYSIGVDRAYYAHIEQGRHGVSIVMLKKIADGMGIGLEEMFKGM</sequence>
<comment type="caution">
    <text evidence="2">The sequence shown here is derived from an EMBL/GenBank/DDBJ whole genome shotgun (WGS) entry which is preliminary data.</text>
</comment>
<dbReference type="PROSITE" id="PS50943">
    <property type="entry name" value="HTH_CROC1"/>
    <property type="match status" value="1"/>
</dbReference>
<proteinExistence type="predicted"/>
<dbReference type="GO" id="GO:0003677">
    <property type="term" value="F:DNA binding"/>
    <property type="evidence" value="ECO:0007669"/>
    <property type="project" value="UniProtKB-KW"/>
</dbReference>
<name>A0A369NAB2_EGGLN</name>
<protein>
    <submittedName>
        <fullName evidence="2">XRE family transcriptional regulator</fullName>
    </submittedName>
</protein>
<dbReference type="InterPro" id="IPR001387">
    <property type="entry name" value="Cro/C1-type_HTH"/>
</dbReference>
<dbReference type="CDD" id="cd00093">
    <property type="entry name" value="HTH_XRE"/>
    <property type="match status" value="1"/>
</dbReference>
<dbReference type="AlphaFoldDB" id="A0A369NAB2"/>
<dbReference type="PANTHER" id="PTHR46558">
    <property type="entry name" value="TRACRIPTIONAL REGULATORY PROTEIN-RELATED-RELATED"/>
    <property type="match status" value="1"/>
</dbReference>
<dbReference type="InterPro" id="IPR010982">
    <property type="entry name" value="Lambda_DNA-bd_dom_sf"/>
</dbReference>
<evidence type="ECO:0000313" key="2">
    <source>
        <dbReference type="EMBL" id="RDB87626.1"/>
    </source>
</evidence>